<reference evidence="9" key="1">
    <citation type="submission" date="2021-01" db="EMBL/GenBank/DDBJ databases">
        <title>Whole genome shotgun sequence of Actinoplanes rishiriensis NBRC 108556.</title>
        <authorList>
            <person name="Komaki H."/>
            <person name="Tamura T."/>
        </authorList>
    </citation>
    <scope>NUCLEOTIDE SEQUENCE</scope>
    <source>
        <strain evidence="9">NBRC 108556</strain>
    </source>
</reference>
<dbReference type="InterPro" id="IPR058240">
    <property type="entry name" value="rSAM_sf"/>
</dbReference>
<evidence type="ECO:0000256" key="4">
    <source>
        <dbReference type="ARBA" id="ARBA00022723"/>
    </source>
</evidence>
<evidence type="ECO:0000256" key="1">
    <source>
        <dbReference type="ARBA" id="ARBA00001966"/>
    </source>
</evidence>
<dbReference type="InterPro" id="IPR007197">
    <property type="entry name" value="rSAM"/>
</dbReference>
<dbReference type="GO" id="GO:0051539">
    <property type="term" value="F:4 iron, 4 sulfur cluster binding"/>
    <property type="evidence" value="ECO:0007669"/>
    <property type="project" value="UniProtKB-KW"/>
</dbReference>
<dbReference type="Pfam" id="PF04055">
    <property type="entry name" value="Radical_SAM"/>
    <property type="match status" value="1"/>
</dbReference>
<keyword evidence="10" id="KW-1185">Reference proteome</keyword>
<dbReference type="GO" id="GO:0032324">
    <property type="term" value="P:molybdopterin cofactor biosynthetic process"/>
    <property type="evidence" value="ECO:0007669"/>
    <property type="project" value="UniProtKB-ARBA"/>
</dbReference>
<dbReference type="SMART" id="SM00729">
    <property type="entry name" value="Elp3"/>
    <property type="match status" value="1"/>
</dbReference>
<keyword evidence="5" id="KW-0560">Oxidoreductase</keyword>
<keyword evidence="4" id="KW-0479">Metal-binding</keyword>
<keyword evidence="2" id="KW-0004">4Fe-4S</keyword>
<keyword evidence="6" id="KW-0408">Iron</keyword>
<dbReference type="PANTHER" id="PTHR11228">
    <property type="entry name" value="RADICAL SAM DOMAIN PROTEIN"/>
    <property type="match status" value="1"/>
</dbReference>
<evidence type="ECO:0000313" key="9">
    <source>
        <dbReference type="EMBL" id="GIF01549.1"/>
    </source>
</evidence>
<dbReference type="AlphaFoldDB" id="A0A919K7L3"/>
<dbReference type="InterPro" id="IPR006638">
    <property type="entry name" value="Elp3/MiaA/NifB-like_rSAM"/>
</dbReference>
<dbReference type="GO" id="GO:0046872">
    <property type="term" value="F:metal ion binding"/>
    <property type="evidence" value="ECO:0007669"/>
    <property type="project" value="UniProtKB-KW"/>
</dbReference>
<dbReference type="Gene3D" id="3.20.20.70">
    <property type="entry name" value="Aldolase class I"/>
    <property type="match status" value="1"/>
</dbReference>
<feature type="domain" description="Radical SAM core" evidence="8">
    <location>
        <begin position="14"/>
        <end position="249"/>
    </location>
</feature>
<sequence length="369" mass="40117">MSTASLSHRAADPRPDETLRFLRASVTAVCNLNCVYCPKDAGMENHVPAGLRGQRLPTAAYLRAMAAIAQTGVVGGIAFTGGEPTLNPDLPMLVAAARGWYRRVELTTNGRMLPERLPEIAEHLDVIKVSLDAADRGLSHAIMRGQRADHDRALDAIRLALRAGLTVGVNVVVMRRNLPQIAAVIRTVADLHAEADTGTAYVSLLDLYYTPSTRRLWLQEFVPLDALAGRLADELGDGVEQHRKGCVIRWFSYGGVQIRVKDSHESTYRGERCRTCTRYCQEGFYGLKLSVEGWLTPCPTGAEHLGVHLAAGLDDAGLAERIAPLAKELTATTATPDSFQRFLTSNDITLDESGRRTLLPLTVLPGIAS</sequence>
<evidence type="ECO:0000259" key="8">
    <source>
        <dbReference type="PROSITE" id="PS51918"/>
    </source>
</evidence>
<organism evidence="9 10">
    <name type="scientific">Paractinoplanes rishiriensis</name>
    <dbReference type="NCBI Taxonomy" id="1050105"/>
    <lineage>
        <taxon>Bacteria</taxon>
        <taxon>Bacillati</taxon>
        <taxon>Actinomycetota</taxon>
        <taxon>Actinomycetes</taxon>
        <taxon>Micromonosporales</taxon>
        <taxon>Micromonosporaceae</taxon>
        <taxon>Paractinoplanes</taxon>
    </lineage>
</organism>
<keyword evidence="3" id="KW-0949">S-adenosyl-L-methionine</keyword>
<evidence type="ECO:0000256" key="3">
    <source>
        <dbReference type="ARBA" id="ARBA00022691"/>
    </source>
</evidence>
<dbReference type="PROSITE" id="PS01305">
    <property type="entry name" value="MOAA_NIFB_PQQE"/>
    <property type="match status" value="1"/>
</dbReference>
<dbReference type="GO" id="GO:0016491">
    <property type="term" value="F:oxidoreductase activity"/>
    <property type="evidence" value="ECO:0007669"/>
    <property type="project" value="UniProtKB-KW"/>
</dbReference>
<dbReference type="InterPro" id="IPR050377">
    <property type="entry name" value="Radical_SAM_PqqE_MftC-like"/>
</dbReference>
<evidence type="ECO:0000313" key="10">
    <source>
        <dbReference type="Proteomes" id="UP000636960"/>
    </source>
</evidence>
<dbReference type="InterPro" id="IPR000385">
    <property type="entry name" value="MoaA_NifB_PqqE_Fe-S-bd_CS"/>
</dbReference>
<keyword evidence="7" id="KW-0411">Iron-sulfur</keyword>
<dbReference type="PROSITE" id="PS51918">
    <property type="entry name" value="RADICAL_SAM"/>
    <property type="match status" value="1"/>
</dbReference>
<dbReference type="CDD" id="cd01335">
    <property type="entry name" value="Radical_SAM"/>
    <property type="match status" value="1"/>
</dbReference>
<dbReference type="InterPro" id="IPR013785">
    <property type="entry name" value="Aldolase_TIM"/>
</dbReference>
<proteinExistence type="predicted"/>
<dbReference type="PANTHER" id="PTHR11228:SF7">
    <property type="entry name" value="PQQA PEPTIDE CYCLASE"/>
    <property type="match status" value="1"/>
</dbReference>
<protein>
    <recommendedName>
        <fullName evidence="8">Radical SAM core domain-containing protein</fullName>
    </recommendedName>
</protein>
<accession>A0A919K7L3</accession>
<comment type="cofactor">
    <cofactor evidence="1">
        <name>[4Fe-4S] cluster</name>
        <dbReference type="ChEBI" id="CHEBI:49883"/>
    </cofactor>
</comment>
<dbReference type="SFLD" id="SFLDG01067">
    <property type="entry name" value="SPASM/twitch_domain_containing"/>
    <property type="match status" value="1"/>
</dbReference>
<name>A0A919K7L3_9ACTN</name>
<evidence type="ECO:0000256" key="7">
    <source>
        <dbReference type="ARBA" id="ARBA00023014"/>
    </source>
</evidence>
<dbReference type="Proteomes" id="UP000636960">
    <property type="component" value="Unassembled WGS sequence"/>
</dbReference>
<evidence type="ECO:0000256" key="5">
    <source>
        <dbReference type="ARBA" id="ARBA00023002"/>
    </source>
</evidence>
<dbReference type="RefSeq" id="WP_203790344.1">
    <property type="nucleotide sequence ID" value="NZ_BOMV01000106.1"/>
</dbReference>
<evidence type="ECO:0000256" key="2">
    <source>
        <dbReference type="ARBA" id="ARBA00022485"/>
    </source>
</evidence>
<evidence type="ECO:0000256" key="6">
    <source>
        <dbReference type="ARBA" id="ARBA00023004"/>
    </source>
</evidence>
<comment type="caution">
    <text evidence="9">The sequence shown here is derived from an EMBL/GenBank/DDBJ whole genome shotgun (WGS) entry which is preliminary data.</text>
</comment>
<dbReference type="SFLD" id="SFLDS00029">
    <property type="entry name" value="Radical_SAM"/>
    <property type="match status" value="1"/>
</dbReference>
<dbReference type="SUPFAM" id="SSF102114">
    <property type="entry name" value="Radical SAM enzymes"/>
    <property type="match status" value="1"/>
</dbReference>
<dbReference type="EMBL" id="BOMV01000106">
    <property type="protein sequence ID" value="GIF01549.1"/>
    <property type="molecule type" value="Genomic_DNA"/>
</dbReference>
<gene>
    <name evidence="9" type="ORF">Ari01nite_90130</name>
</gene>